<keyword evidence="6 10" id="KW-0573">Peptidoglycan synthesis</keyword>
<protein>
    <recommendedName>
        <fullName evidence="10">UDP-N-acetylglucosamine--N-acetylmuramyl-(pentapeptide) pyrophosphoryl-undecaprenol N-acetylglucosamine transferase</fullName>
        <ecNumber evidence="10">2.4.1.227</ecNumber>
    </recommendedName>
    <alternativeName>
        <fullName evidence="10">Undecaprenyl-PP-MurNAc-pentapeptide-UDPGlcNAc GlcNAc transferase</fullName>
    </alternativeName>
</protein>
<dbReference type="GO" id="GO:0005886">
    <property type="term" value="C:plasma membrane"/>
    <property type="evidence" value="ECO:0007669"/>
    <property type="project" value="UniProtKB-SubCell"/>
</dbReference>
<comment type="caution">
    <text evidence="13">The sequence shown here is derived from an EMBL/GenBank/DDBJ whole genome shotgun (WGS) entry which is preliminary data.</text>
</comment>
<evidence type="ECO:0000256" key="3">
    <source>
        <dbReference type="ARBA" id="ARBA00022676"/>
    </source>
</evidence>
<feature type="domain" description="Glycosyl transferase family 28 C-terminal" evidence="12">
    <location>
        <begin position="196"/>
        <end position="361"/>
    </location>
</feature>
<keyword evidence="1 10" id="KW-1003">Cell membrane</keyword>
<dbReference type="EC" id="2.4.1.227" evidence="10"/>
<dbReference type="RefSeq" id="WP_006308024.1">
    <property type="nucleotide sequence ID" value="NZ_JH601133.1"/>
</dbReference>
<evidence type="ECO:0000256" key="4">
    <source>
        <dbReference type="ARBA" id="ARBA00022679"/>
    </source>
</evidence>
<evidence type="ECO:0000256" key="9">
    <source>
        <dbReference type="ARBA" id="ARBA00023316"/>
    </source>
</evidence>
<reference evidence="13 14" key="1">
    <citation type="submission" date="2012-01" db="EMBL/GenBank/DDBJ databases">
        <title>The Genome Sequence of Facklamia languida CCUG 37842.</title>
        <authorList>
            <consortium name="The Broad Institute Genome Sequencing Platform"/>
            <person name="Earl A."/>
            <person name="Ward D."/>
            <person name="Feldgarden M."/>
            <person name="Gevers D."/>
            <person name="Huys G."/>
            <person name="Young S.K."/>
            <person name="Zeng Q."/>
            <person name="Gargeya S."/>
            <person name="Fitzgerald M."/>
            <person name="Haas B."/>
            <person name="Abouelleil A."/>
            <person name="Alvarado L."/>
            <person name="Arachchi H.M."/>
            <person name="Berlin A."/>
            <person name="Chapman S.B."/>
            <person name="Gearin G."/>
            <person name="Goldberg J."/>
            <person name="Griggs A."/>
            <person name="Gujja S."/>
            <person name="Hansen M."/>
            <person name="Heiman D."/>
            <person name="Howarth C."/>
            <person name="Larimer J."/>
            <person name="Lui A."/>
            <person name="MacDonald P.J.P."/>
            <person name="McCowen C."/>
            <person name="Montmayeur A."/>
            <person name="Murphy C."/>
            <person name="Neiman D."/>
            <person name="Pearson M."/>
            <person name="Priest M."/>
            <person name="Roberts A."/>
            <person name="Saif S."/>
            <person name="Shea T."/>
            <person name="Sisk P."/>
            <person name="Stolte C."/>
            <person name="Sykes S."/>
            <person name="Wortman J."/>
            <person name="Nusbaum C."/>
            <person name="Birren B."/>
        </authorList>
    </citation>
    <scope>NUCLEOTIDE SEQUENCE [LARGE SCALE GENOMIC DNA]</scope>
    <source>
        <strain evidence="13 14">CCUG 37842</strain>
    </source>
</reference>
<evidence type="ECO:0000313" key="13">
    <source>
        <dbReference type="EMBL" id="EHR38075.1"/>
    </source>
</evidence>
<evidence type="ECO:0000256" key="8">
    <source>
        <dbReference type="ARBA" id="ARBA00023306"/>
    </source>
</evidence>
<dbReference type="GO" id="GO:0071555">
    <property type="term" value="P:cell wall organization"/>
    <property type="evidence" value="ECO:0007669"/>
    <property type="project" value="UniProtKB-KW"/>
</dbReference>
<dbReference type="eggNOG" id="COG0707">
    <property type="taxonomic scope" value="Bacteria"/>
</dbReference>
<name>H3NH20_9LACT</name>
<comment type="subcellular location">
    <subcellularLocation>
        <location evidence="10">Cell membrane</location>
        <topology evidence="10">Peripheral membrane protein</topology>
        <orientation evidence="10">Cytoplasmic side</orientation>
    </subcellularLocation>
</comment>
<evidence type="ECO:0000256" key="6">
    <source>
        <dbReference type="ARBA" id="ARBA00022984"/>
    </source>
</evidence>
<dbReference type="Gene3D" id="3.40.50.2000">
    <property type="entry name" value="Glycogen Phosphorylase B"/>
    <property type="match status" value="2"/>
</dbReference>
<proteinExistence type="inferred from homology"/>
<dbReference type="GO" id="GO:0005975">
    <property type="term" value="P:carbohydrate metabolic process"/>
    <property type="evidence" value="ECO:0007669"/>
    <property type="project" value="InterPro"/>
</dbReference>
<feature type="binding site" evidence="10">
    <location>
        <position position="304"/>
    </location>
    <ligand>
        <name>UDP-N-acetyl-alpha-D-glucosamine</name>
        <dbReference type="ChEBI" id="CHEBI:57705"/>
    </ligand>
</feature>
<keyword evidence="14" id="KW-1185">Reference proteome</keyword>
<evidence type="ECO:0000256" key="2">
    <source>
        <dbReference type="ARBA" id="ARBA00022618"/>
    </source>
</evidence>
<dbReference type="STRING" id="883113.HMPREF9708_00159"/>
<dbReference type="EMBL" id="AGEG01000002">
    <property type="protein sequence ID" value="EHR38075.1"/>
    <property type="molecule type" value="Genomic_DNA"/>
</dbReference>
<sequence>MTEIQRIVLTGGGTGGHIYPALALYRRFIQQYPKAQVLYIGTERGLESKIVPQEGIPFETIDIEGLRRSLSPKNLQVAFKMLTATHKAKKILKDFKPDLVLGTGGFVCGPVLLGAAQLKIPTIIHEQNSVAGITNKFLARFVDQIATCFEDVQTDFSKYADKLALVGNPRGQEVMSTSSQKDILSQQFDLQDSLPTVLVFGGSRGAPAINAASLAALDLWQQADYQVIIATGQSHYDALDPDQVAEINASPNVRICPYIANMPSVFQAIQLVVCRAGATTLAELTALGLASILIPSPYVTNNHQEHNAQALVNQEAAMMIKEEDLTADRLYQVTDHLMKDPDQLEEMSKKARAMGRVDACDHLIRMMQNLIAPTT</sequence>
<evidence type="ECO:0000256" key="7">
    <source>
        <dbReference type="ARBA" id="ARBA00023136"/>
    </source>
</evidence>
<evidence type="ECO:0000313" key="14">
    <source>
        <dbReference type="Proteomes" id="UP000006190"/>
    </source>
</evidence>
<organism evidence="13 14">
    <name type="scientific">Facklamia languida CCUG 37842</name>
    <dbReference type="NCBI Taxonomy" id="883113"/>
    <lineage>
        <taxon>Bacteria</taxon>
        <taxon>Bacillati</taxon>
        <taxon>Bacillota</taxon>
        <taxon>Bacilli</taxon>
        <taxon>Lactobacillales</taxon>
        <taxon>Aerococcaceae</taxon>
        <taxon>Facklamia</taxon>
    </lineage>
</organism>
<dbReference type="InterPro" id="IPR007235">
    <property type="entry name" value="Glyco_trans_28_C"/>
</dbReference>
<comment type="catalytic activity">
    <reaction evidence="10">
        <text>Mur2Ac(oyl-L-Ala-gamma-D-Glu-L-Lys-D-Ala-D-Ala)-di-trans,octa-cis-undecaprenyl diphosphate + UDP-N-acetyl-alpha-D-glucosamine = beta-D-GlcNAc-(1-&gt;4)-Mur2Ac(oyl-L-Ala-gamma-D-Glu-L-Lys-D-Ala-D-Ala)-di-trans,octa-cis-undecaprenyl diphosphate + UDP + H(+)</text>
        <dbReference type="Rhea" id="RHEA:23192"/>
        <dbReference type="ChEBI" id="CHEBI:15378"/>
        <dbReference type="ChEBI" id="CHEBI:57705"/>
        <dbReference type="ChEBI" id="CHEBI:58223"/>
        <dbReference type="ChEBI" id="CHEBI:60032"/>
        <dbReference type="ChEBI" id="CHEBI:60033"/>
        <dbReference type="EC" id="2.4.1.227"/>
    </reaction>
</comment>
<keyword evidence="5 10" id="KW-0133">Cell shape</keyword>
<feature type="binding site" evidence="10">
    <location>
        <begin position="14"/>
        <end position="16"/>
    </location>
    <ligand>
        <name>UDP-N-acetyl-alpha-D-glucosamine</name>
        <dbReference type="ChEBI" id="CHEBI:57705"/>
    </ligand>
</feature>
<dbReference type="GO" id="GO:0008360">
    <property type="term" value="P:regulation of cell shape"/>
    <property type="evidence" value="ECO:0007669"/>
    <property type="project" value="UniProtKB-KW"/>
</dbReference>
<keyword evidence="4 10" id="KW-0808">Transferase</keyword>
<gene>
    <name evidence="10" type="primary">murG</name>
    <name evidence="13" type="ORF">HMPREF9708_00159</name>
</gene>
<feature type="binding site" evidence="10">
    <location>
        <position position="128"/>
    </location>
    <ligand>
        <name>UDP-N-acetyl-alpha-D-glucosamine</name>
        <dbReference type="ChEBI" id="CHEBI:57705"/>
    </ligand>
</feature>
<dbReference type="PATRIC" id="fig|883113.3.peg.156"/>
<dbReference type="Proteomes" id="UP000006190">
    <property type="component" value="Unassembled WGS sequence"/>
</dbReference>
<evidence type="ECO:0000259" key="12">
    <source>
        <dbReference type="Pfam" id="PF04101"/>
    </source>
</evidence>
<comment type="function">
    <text evidence="10">Cell wall formation. Catalyzes the transfer of a GlcNAc subunit on undecaprenyl-pyrophosphoryl-MurNAc-pentapeptide (lipid intermediate I) to form undecaprenyl-pyrophosphoryl-MurNAc-(pentapeptide)GlcNAc (lipid intermediate II).</text>
</comment>
<dbReference type="Pfam" id="PF04101">
    <property type="entry name" value="Glyco_tran_28_C"/>
    <property type="match status" value="1"/>
</dbReference>
<keyword evidence="2 10" id="KW-0132">Cell division</keyword>
<dbReference type="GO" id="GO:0050511">
    <property type="term" value="F:undecaprenyldiphospho-muramoylpentapeptide beta-N-acetylglucosaminyltransferase activity"/>
    <property type="evidence" value="ECO:0007669"/>
    <property type="project" value="UniProtKB-UniRule"/>
</dbReference>
<dbReference type="PANTHER" id="PTHR21015">
    <property type="entry name" value="UDP-N-ACETYLGLUCOSAMINE--N-ACETYLMURAMYL-(PENTAPEPTIDE) PYROPHOSPHORYL-UNDECAPRENOL N-ACETYLGLUCOSAMINE TRANSFERASE 1"/>
    <property type="match status" value="1"/>
</dbReference>
<feature type="binding site" evidence="10">
    <location>
        <position position="259"/>
    </location>
    <ligand>
        <name>UDP-N-acetyl-alpha-D-glucosamine</name>
        <dbReference type="ChEBI" id="CHEBI:57705"/>
    </ligand>
</feature>
<dbReference type="AlphaFoldDB" id="H3NH20"/>
<dbReference type="InterPro" id="IPR006009">
    <property type="entry name" value="GlcNAc_MurG"/>
</dbReference>
<feature type="domain" description="Glycosyltransferase family 28 N-terminal" evidence="11">
    <location>
        <begin position="7"/>
        <end position="146"/>
    </location>
</feature>
<evidence type="ECO:0000256" key="1">
    <source>
        <dbReference type="ARBA" id="ARBA00022475"/>
    </source>
</evidence>
<keyword evidence="9 10" id="KW-0961">Cell wall biogenesis/degradation</keyword>
<dbReference type="CDD" id="cd03785">
    <property type="entry name" value="GT28_MurG"/>
    <property type="match status" value="1"/>
</dbReference>
<dbReference type="HAMAP" id="MF_00033">
    <property type="entry name" value="MurG"/>
    <property type="match status" value="1"/>
</dbReference>
<keyword evidence="8 10" id="KW-0131">Cell cycle</keyword>
<keyword evidence="7 10" id="KW-0472">Membrane</keyword>
<dbReference type="HOGENOM" id="CLU_037404_0_1_9"/>
<dbReference type="UniPathway" id="UPA00219"/>
<evidence type="ECO:0000256" key="5">
    <source>
        <dbReference type="ARBA" id="ARBA00022960"/>
    </source>
</evidence>
<keyword evidence="3 10" id="KW-0328">Glycosyltransferase</keyword>
<dbReference type="OrthoDB" id="9808936at2"/>
<feature type="binding site" evidence="10">
    <location>
        <position position="203"/>
    </location>
    <ligand>
        <name>UDP-N-acetyl-alpha-D-glucosamine</name>
        <dbReference type="ChEBI" id="CHEBI:57705"/>
    </ligand>
</feature>
<evidence type="ECO:0000259" key="11">
    <source>
        <dbReference type="Pfam" id="PF03033"/>
    </source>
</evidence>
<evidence type="ECO:0000256" key="10">
    <source>
        <dbReference type="HAMAP-Rule" id="MF_00033"/>
    </source>
</evidence>
<comment type="similarity">
    <text evidence="10">Belongs to the glycosyltransferase 28 family. MurG subfamily.</text>
</comment>
<dbReference type="Pfam" id="PF03033">
    <property type="entry name" value="Glyco_transf_28"/>
    <property type="match status" value="1"/>
</dbReference>
<dbReference type="PANTHER" id="PTHR21015:SF22">
    <property type="entry name" value="GLYCOSYLTRANSFERASE"/>
    <property type="match status" value="1"/>
</dbReference>
<dbReference type="NCBIfam" id="TIGR01133">
    <property type="entry name" value="murG"/>
    <property type="match status" value="1"/>
</dbReference>
<comment type="caution">
    <text evidence="10">Lacks conserved residue(s) required for the propagation of feature annotation.</text>
</comment>
<comment type="pathway">
    <text evidence="10">Cell wall biogenesis; peptidoglycan biosynthesis.</text>
</comment>
<dbReference type="SUPFAM" id="SSF53756">
    <property type="entry name" value="UDP-Glycosyltransferase/glycogen phosphorylase"/>
    <property type="match status" value="1"/>
</dbReference>
<accession>H3NH20</accession>
<dbReference type="InterPro" id="IPR004276">
    <property type="entry name" value="GlycoTrans_28_N"/>
</dbReference>
<dbReference type="GO" id="GO:0051301">
    <property type="term" value="P:cell division"/>
    <property type="evidence" value="ECO:0007669"/>
    <property type="project" value="UniProtKB-KW"/>
</dbReference>
<dbReference type="GO" id="GO:0009252">
    <property type="term" value="P:peptidoglycan biosynthetic process"/>
    <property type="evidence" value="ECO:0007669"/>
    <property type="project" value="UniProtKB-UniRule"/>
</dbReference>